<evidence type="ECO:0000256" key="1">
    <source>
        <dbReference type="SAM" id="Phobius"/>
    </source>
</evidence>
<reference evidence="3 4" key="1">
    <citation type="submission" date="2017-03" db="EMBL/GenBank/DDBJ databases">
        <title>Genomes of endolithic fungi from Antarctica.</title>
        <authorList>
            <person name="Coleine C."/>
            <person name="Masonjones S."/>
            <person name="Stajich J.E."/>
        </authorList>
    </citation>
    <scope>NUCLEOTIDE SEQUENCE [LARGE SCALE GENOMIC DNA]</scope>
    <source>
        <strain evidence="3 4">CCFEE 5187</strain>
    </source>
</reference>
<name>A0A4U0WA36_9PEZI</name>
<protein>
    <recommendedName>
        <fullName evidence="2">MOSC domain-containing protein</fullName>
    </recommendedName>
</protein>
<dbReference type="InterPro" id="IPR011037">
    <property type="entry name" value="Pyrv_Knase-like_insert_dom_sf"/>
</dbReference>
<dbReference type="STRING" id="331657.A0A4U0WA36"/>
<dbReference type="AlphaFoldDB" id="A0A4U0WA36"/>
<gene>
    <name evidence="3" type="ORF">B0A49_09481</name>
</gene>
<dbReference type="SUPFAM" id="SSF50800">
    <property type="entry name" value="PK beta-barrel domain-like"/>
    <property type="match status" value="1"/>
</dbReference>
<dbReference type="InterPro" id="IPR005303">
    <property type="entry name" value="MOCOS_middle"/>
</dbReference>
<feature type="transmembrane region" description="Helical" evidence="1">
    <location>
        <begin position="6"/>
        <end position="25"/>
    </location>
</feature>
<organism evidence="3 4">
    <name type="scientific">Cryomyces minteri</name>
    <dbReference type="NCBI Taxonomy" id="331657"/>
    <lineage>
        <taxon>Eukaryota</taxon>
        <taxon>Fungi</taxon>
        <taxon>Dikarya</taxon>
        <taxon>Ascomycota</taxon>
        <taxon>Pezizomycotina</taxon>
        <taxon>Dothideomycetes</taxon>
        <taxon>Dothideomycetes incertae sedis</taxon>
        <taxon>Cryomyces</taxon>
    </lineage>
</organism>
<dbReference type="Pfam" id="PF03476">
    <property type="entry name" value="MOSC_N"/>
    <property type="match status" value="1"/>
</dbReference>
<dbReference type="InterPro" id="IPR005302">
    <property type="entry name" value="MoCF_Sase_C"/>
</dbReference>
<accession>A0A4U0WA36</accession>
<dbReference type="Proteomes" id="UP000308768">
    <property type="component" value="Unassembled WGS sequence"/>
</dbReference>
<dbReference type="SUPFAM" id="SSF141673">
    <property type="entry name" value="MOSC N-terminal domain-like"/>
    <property type="match status" value="1"/>
</dbReference>
<dbReference type="Pfam" id="PF03473">
    <property type="entry name" value="MOSC"/>
    <property type="match status" value="1"/>
</dbReference>
<dbReference type="PANTHER" id="PTHR14237:SF19">
    <property type="entry name" value="MITOCHONDRIAL AMIDOXIME REDUCING COMPONENT 1"/>
    <property type="match status" value="1"/>
</dbReference>
<dbReference type="PROSITE" id="PS51340">
    <property type="entry name" value="MOSC"/>
    <property type="match status" value="1"/>
</dbReference>
<proteinExistence type="predicted"/>
<dbReference type="OrthoDB" id="17255at2759"/>
<comment type="caution">
    <text evidence="3">The sequence shown here is derived from an EMBL/GenBank/DDBJ whole genome shotgun (WGS) entry which is preliminary data.</text>
</comment>
<dbReference type="GO" id="GO:0030151">
    <property type="term" value="F:molybdenum ion binding"/>
    <property type="evidence" value="ECO:0007669"/>
    <property type="project" value="InterPro"/>
</dbReference>
<dbReference type="GO" id="GO:0030170">
    <property type="term" value="F:pyridoxal phosphate binding"/>
    <property type="evidence" value="ECO:0007669"/>
    <property type="project" value="InterPro"/>
</dbReference>
<feature type="domain" description="MOSC" evidence="2">
    <location>
        <begin position="175"/>
        <end position="358"/>
    </location>
</feature>
<evidence type="ECO:0000259" key="2">
    <source>
        <dbReference type="PROSITE" id="PS51340"/>
    </source>
</evidence>
<keyword evidence="4" id="KW-1185">Reference proteome</keyword>
<keyword evidence="1" id="KW-0812">Transmembrane</keyword>
<keyword evidence="1" id="KW-1133">Transmembrane helix</keyword>
<keyword evidence="1" id="KW-0472">Membrane</keyword>
<dbReference type="GO" id="GO:0003824">
    <property type="term" value="F:catalytic activity"/>
    <property type="evidence" value="ECO:0007669"/>
    <property type="project" value="InterPro"/>
</dbReference>
<evidence type="ECO:0000313" key="4">
    <source>
        <dbReference type="Proteomes" id="UP000308768"/>
    </source>
</evidence>
<evidence type="ECO:0000313" key="3">
    <source>
        <dbReference type="EMBL" id="TKA59247.1"/>
    </source>
</evidence>
<dbReference type="PANTHER" id="PTHR14237">
    <property type="entry name" value="MOLYBDOPTERIN COFACTOR SULFURASE MOSC"/>
    <property type="match status" value="1"/>
</dbReference>
<dbReference type="EMBL" id="NAJN01001988">
    <property type="protein sequence ID" value="TKA59247.1"/>
    <property type="molecule type" value="Genomic_DNA"/>
</dbReference>
<sequence length="374" mass="41892">MDTPWATPILYAALFIISTTAYFVYQMNSKPNSGSRIPLPPPSEIISLRIYPIKSCRGFEVHKTTLHKTGLDLDRKWMFIDAKTRNFLTIREISEMTLIDTALNAAGTELSISIQGKKDQVTIPAYPSREWLEQNTKYAKGTIWGAETDGYEYGADVNSIFTSFFGRPVSLVYKGPTPRLLAVNGAPELLGRTQNHHFADVMSLQVASQASIDELNGRLKSKGEDALTIERFRPNIVIRGGTPWEEDGWKRVRIAKPSSTGSSNPDFYQELSLPLRALQWLRGTGPLDLDVVARCARCQVPNVNPDTAVKHAKEPWDTLMKYRRVDDGGVAKYKPCFGMLCVPKNEGEVEVGMMVEVLETTDKHIYSVAKFKDL</sequence>